<dbReference type="Proteomes" id="UP000265520">
    <property type="component" value="Unassembled WGS sequence"/>
</dbReference>
<feature type="non-terminal residue" evidence="1">
    <location>
        <position position="1"/>
    </location>
</feature>
<sequence>EGGQEFNDVTFVDKGAQTVVVECHEGG</sequence>
<proteinExistence type="predicted"/>
<dbReference type="AlphaFoldDB" id="A0A392W9G4"/>
<dbReference type="EMBL" id="LXQA011413218">
    <property type="protein sequence ID" value="MCI96382.1"/>
    <property type="molecule type" value="Genomic_DNA"/>
</dbReference>
<accession>A0A392W9G4</accession>
<protein>
    <submittedName>
        <fullName evidence="1">Uncharacterized protein</fullName>
    </submittedName>
</protein>
<reference evidence="1 2" key="1">
    <citation type="journal article" date="2018" name="Front. Plant Sci.">
        <title>Red Clover (Trifolium pratense) and Zigzag Clover (T. medium) - A Picture of Genomic Similarities and Differences.</title>
        <authorList>
            <person name="Dluhosova J."/>
            <person name="Istvanek J."/>
            <person name="Nedelnik J."/>
            <person name="Repkova J."/>
        </authorList>
    </citation>
    <scope>NUCLEOTIDE SEQUENCE [LARGE SCALE GENOMIC DNA]</scope>
    <source>
        <strain evidence="2">cv. 10/8</strain>
        <tissue evidence="1">Leaf</tissue>
    </source>
</reference>
<name>A0A392W9G4_9FABA</name>
<organism evidence="1 2">
    <name type="scientific">Trifolium medium</name>
    <dbReference type="NCBI Taxonomy" id="97028"/>
    <lineage>
        <taxon>Eukaryota</taxon>
        <taxon>Viridiplantae</taxon>
        <taxon>Streptophyta</taxon>
        <taxon>Embryophyta</taxon>
        <taxon>Tracheophyta</taxon>
        <taxon>Spermatophyta</taxon>
        <taxon>Magnoliopsida</taxon>
        <taxon>eudicotyledons</taxon>
        <taxon>Gunneridae</taxon>
        <taxon>Pentapetalae</taxon>
        <taxon>rosids</taxon>
        <taxon>fabids</taxon>
        <taxon>Fabales</taxon>
        <taxon>Fabaceae</taxon>
        <taxon>Papilionoideae</taxon>
        <taxon>50 kb inversion clade</taxon>
        <taxon>NPAAA clade</taxon>
        <taxon>Hologalegina</taxon>
        <taxon>IRL clade</taxon>
        <taxon>Trifolieae</taxon>
        <taxon>Trifolium</taxon>
    </lineage>
</organism>
<keyword evidence="2" id="KW-1185">Reference proteome</keyword>
<evidence type="ECO:0000313" key="1">
    <source>
        <dbReference type="EMBL" id="MCI96382.1"/>
    </source>
</evidence>
<comment type="caution">
    <text evidence="1">The sequence shown here is derived from an EMBL/GenBank/DDBJ whole genome shotgun (WGS) entry which is preliminary data.</text>
</comment>
<evidence type="ECO:0000313" key="2">
    <source>
        <dbReference type="Proteomes" id="UP000265520"/>
    </source>
</evidence>